<dbReference type="EMBL" id="UINC01097893">
    <property type="protein sequence ID" value="SVC55978.1"/>
    <property type="molecule type" value="Genomic_DNA"/>
</dbReference>
<name>A0A382N5Y7_9ZZZZ</name>
<accession>A0A382N5Y7</accession>
<proteinExistence type="predicted"/>
<sequence>MMLGMNLLMLGAHYAIQTENPIEARIVPTVASQCLENVFILKMLIAKNSA</sequence>
<organism evidence="1">
    <name type="scientific">marine metagenome</name>
    <dbReference type="NCBI Taxonomy" id="408172"/>
    <lineage>
        <taxon>unclassified sequences</taxon>
        <taxon>metagenomes</taxon>
        <taxon>ecological metagenomes</taxon>
    </lineage>
</organism>
<evidence type="ECO:0000313" key="1">
    <source>
        <dbReference type="EMBL" id="SVC55978.1"/>
    </source>
</evidence>
<gene>
    <name evidence="1" type="ORF">METZ01_LOCUS308832</name>
</gene>
<dbReference type="AlphaFoldDB" id="A0A382N5Y7"/>
<reference evidence="1" key="1">
    <citation type="submission" date="2018-05" db="EMBL/GenBank/DDBJ databases">
        <authorList>
            <person name="Lanie J.A."/>
            <person name="Ng W.-L."/>
            <person name="Kazmierczak K.M."/>
            <person name="Andrzejewski T.M."/>
            <person name="Davidsen T.M."/>
            <person name="Wayne K.J."/>
            <person name="Tettelin H."/>
            <person name="Glass J.I."/>
            <person name="Rusch D."/>
            <person name="Podicherti R."/>
            <person name="Tsui H.-C.T."/>
            <person name="Winkler M.E."/>
        </authorList>
    </citation>
    <scope>NUCLEOTIDE SEQUENCE</scope>
</reference>
<protein>
    <submittedName>
        <fullName evidence="1">Uncharacterized protein</fullName>
    </submittedName>
</protein>